<feature type="compositionally biased region" description="Basic and acidic residues" evidence="1">
    <location>
        <begin position="11"/>
        <end position="29"/>
    </location>
</feature>
<dbReference type="Proteomes" id="UP000237105">
    <property type="component" value="Unassembled WGS sequence"/>
</dbReference>
<keyword evidence="3" id="KW-1185">Reference proteome</keyword>
<name>A0A2P5D2K1_PARAD</name>
<proteinExistence type="predicted"/>
<comment type="caution">
    <text evidence="2">The sequence shown here is derived from an EMBL/GenBank/DDBJ whole genome shotgun (WGS) entry which is preliminary data.</text>
</comment>
<feature type="region of interest" description="Disordered" evidence="1">
    <location>
        <begin position="1"/>
        <end position="29"/>
    </location>
</feature>
<sequence length="29" mass="3165">MMKIHASSILEHVKTGATEKDHAKNKGMA</sequence>
<reference evidence="3" key="1">
    <citation type="submission" date="2016-06" db="EMBL/GenBank/DDBJ databases">
        <title>Parallel loss of symbiosis genes in relatives of nitrogen-fixing non-legume Parasponia.</title>
        <authorList>
            <person name="Van Velzen R."/>
            <person name="Holmer R."/>
            <person name="Bu F."/>
            <person name="Rutten L."/>
            <person name="Van Zeijl A."/>
            <person name="Liu W."/>
            <person name="Santuari L."/>
            <person name="Cao Q."/>
            <person name="Sharma T."/>
            <person name="Shen D."/>
            <person name="Roswanjaya Y."/>
            <person name="Wardhani T."/>
            <person name="Kalhor M.S."/>
            <person name="Jansen J."/>
            <person name="Van den Hoogen J."/>
            <person name="Gungor B."/>
            <person name="Hartog M."/>
            <person name="Hontelez J."/>
            <person name="Verver J."/>
            <person name="Yang W.-C."/>
            <person name="Schijlen E."/>
            <person name="Repin R."/>
            <person name="Schilthuizen M."/>
            <person name="Schranz E."/>
            <person name="Heidstra R."/>
            <person name="Miyata K."/>
            <person name="Fedorova E."/>
            <person name="Kohlen W."/>
            <person name="Bisseling T."/>
            <person name="Smit S."/>
            <person name="Geurts R."/>
        </authorList>
    </citation>
    <scope>NUCLEOTIDE SEQUENCE [LARGE SCALE GENOMIC DNA]</scope>
    <source>
        <strain evidence="3">cv. WU1-14</strain>
    </source>
</reference>
<evidence type="ECO:0000313" key="2">
    <source>
        <dbReference type="EMBL" id="PON67546.1"/>
    </source>
</evidence>
<gene>
    <name evidence="2" type="ORF">PanWU01x14_101830</name>
</gene>
<dbReference type="AlphaFoldDB" id="A0A2P5D2K1"/>
<evidence type="ECO:0000256" key="1">
    <source>
        <dbReference type="SAM" id="MobiDB-lite"/>
    </source>
</evidence>
<organism evidence="2 3">
    <name type="scientific">Parasponia andersonii</name>
    <name type="common">Sponia andersonii</name>
    <dbReference type="NCBI Taxonomy" id="3476"/>
    <lineage>
        <taxon>Eukaryota</taxon>
        <taxon>Viridiplantae</taxon>
        <taxon>Streptophyta</taxon>
        <taxon>Embryophyta</taxon>
        <taxon>Tracheophyta</taxon>
        <taxon>Spermatophyta</taxon>
        <taxon>Magnoliopsida</taxon>
        <taxon>eudicotyledons</taxon>
        <taxon>Gunneridae</taxon>
        <taxon>Pentapetalae</taxon>
        <taxon>rosids</taxon>
        <taxon>fabids</taxon>
        <taxon>Rosales</taxon>
        <taxon>Cannabaceae</taxon>
        <taxon>Parasponia</taxon>
    </lineage>
</organism>
<dbReference type="EMBL" id="JXTB01000070">
    <property type="protein sequence ID" value="PON67546.1"/>
    <property type="molecule type" value="Genomic_DNA"/>
</dbReference>
<protein>
    <submittedName>
        <fullName evidence="2">Uncharacterized protein</fullName>
    </submittedName>
</protein>
<accession>A0A2P5D2K1</accession>
<evidence type="ECO:0000313" key="3">
    <source>
        <dbReference type="Proteomes" id="UP000237105"/>
    </source>
</evidence>